<dbReference type="PANTHER" id="PTHR40044">
    <property type="entry name" value="INTEGRAL MEMBRANE PROTEIN-RELATED"/>
    <property type="match status" value="1"/>
</dbReference>
<sequence length="162" mass="17897">MNNNENLVKLLKMALVAAIYVALTFVFAPLSFLGVQFRFSEVMVLLAFVDPLYIPALTIGCFISNFLLSPMGMIDVIIGTLATLFATIGISKSKNLFIASLWPTVFNAFMVGAELYYVLNLPFWLSTLQVAIGEFTVVSIVGVVIFKYILDNKSLLQALKLK</sequence>
<keyword evidence="1" id="KW-0472">Membrane</keyword>
<feature type="transmembrane region" description="Helical" evidence="1">
    <location>
        <begin position="97"/>
        <end position="119"/>
    </location>
</feature>
<feature type="transmembrane region" description="Helical" evidence="1">
    <location>
        <begin position="73"/>
        <end position="90"/>
    </location>
</feature>
<gene>
    <name evidence="2" type="ORF">SDC9_162965</name>
</gene>
<evidence type="ECO:0008006" key="3">
    <source>
        <dbReference type="Google" id="ProtNLM"/>
    </source>
</evidence>
<feature type="transmembrane region" description="Helical" evidence="1">
    <location>
        <begin position="42"/>
        <end position="67"/>
    </location>
</feature>
<feature type="transmembrane region" description="Helical" evidence="1">
    <location>
        <begin position="13"/>
        <end position="35"/>
    </location>
</feature>
<evidence type="ECO:0000313" key="2">
    <source>
        <dbReference type="EMBL" id="MPN15631.1"/>
    </source>
</evidence>
<dbReference type="Pfam" id="PF06177">
    <property type="entry name" value="QueT"/>
    <property type="match status" value="1"/>
</dbReference>
<proteinExistence type="predicted"/>
<protein>
    <recommendedName>
        <fullName evidence="3">Queuosine transporter QueT</fullName>
    </recommendedName>
</protein>
<accession>A0A645FMK9</accession>
<reference evidence="2" key="1">
    <citation type="submission" date="2019-08" db="EMBL/GenBank/DDBJ databases">
        <authorList>
            <person name="Kucharzyk K."/>
            <person name="Murdoch R.W."/>
            <person name="Higgins S."/>
            <person name="Loffler F."/>
        </authorList>
    </citation>
    <scope>NUCLEOTIDE SEQUENCE</scope>
</reference>
<comment type="caution">
    <text evidence="2">The sequence shown here is derived from an EMBL/GenBank/DDBJ whole genome shotgun (WGS) entry which is preliminary data.</text>
</comment>
<feature type="transmembrane region" description="Helical" evidence="1">
    <location>
        <begin position="131"/>
        <end position="150"/>
    </location>
</feature>
<keyword evidence="1" id="KW-1133">Transmembrane helix</keyword>
<dbReference type="PIRSF" id="PIRSF031501">
    <property type="entry name" value="QueT"/>
    <property type="match status" value="1"/>
</dbReference>
<dbReference type="AlphaFoldDB" id="A0A645FMK9"/>
<dbReference type="InterPro" id="IPR010387">
    <property type="entry name" value="QueT"/>
</dbReference>
<name>A0A645FMK9_9ZZZZ</name>
<keyword evidence="1" id="KW-0812">Transmembrane</keyword>
<dbReference type="EMBL" id="VSSQ01062451">
    <property type="protein sequence ID" value="MPN15631.1"/>
    <property type="molecule type" value="Genomic_DNA"/>
</dbReference>
<evidence type="ECO:0000256" key="1">
    <source>
        <dbReference type="SAM" id="Phobius"/>
    </source>
</evidence>
<organism evidence="2">
    <name type="scientific">bioreactor metagenome</name>
    <dbReference type="NCBI Taxonomy" id="1076179"/>
    <lineage>
        <taxon>unclassified sequences</taxon>
        <taxon>metagenomes</taxon>
        <taxon>ecological metagenomes</taxon>
    </lineage>
</organism>
<dbReference type="PANTHER" id="PTHR40044:SF1">
    <property type="entry name" value="INTEGRAL MEMBRANE PROTEIN"/>
    <property type="match status" value="1"/>
</dbReference>